<reference evidence="3" key="1">
    <citation type="journal article" date="2014" name="Genome Announc.">
        <title>Draft genome sequence of Colletotrichum sublineola, a destructive pathogen of cultivated sorghum.</title>
        <authorList>
            <person name="Baroncelli R."/>
            <person name="Sanz-Martin J.M."/>
            <person name="Rech G.E."/>
            <person name="Sukno S.A."/>
            <person name="Thon M.R."/>
        </authorList>
    </citation>
    <scope>NUCLEOTIDE SEQUENCE [LARGE SCALE GENOMIC DNA]</scope>
    <source>
        <strain evidence="3">TX430BB</strain>
    </source>
</reference>
<dbReference type="eggNOG" id="ENOG502T5ZD">
    <property type="taxonomic scope" value="Eukaryota"/>
</dbReference>
<proteinExistence type="predicted"/>
<feature type="chain" id="PRO_5001633405" evidence="1">
    <location>
        <begin position="20"/>
        <end position="73"/>
    </location>
</feature>
<protein>
    <submittedName>
        <fullName evidence="2">Uncharacterized protein</fullName>
    </submittedName>
</protein>
<sequence>MKHTALVLTLFSILAIVAAQIPLKPPPYYGAPKKKKVMLRRRDAGPHIAKTPVANVVSVEKPEIADAKQSEEQ</sequence>
<dbReference type="OMA" id="PHIAKTP"/>
<keyword evidence="3" id="KW-1185">Reference proteome</keyword>
<comment type="caution">
    <text evidence="2">The sequence shown here is derived from an EMBL/GenBank/DDBJ whole genome shotgun (WGS) entry which is preliminary data.</text>
</comment>
<name>A0A066WZ31_COLSU</name>
<feature type="signal peptide" evidence="1">
    <location>
        <begin position="1"/>
        <end position="19"/>
    </location>
</feature>
<gene>
    <name evidence="2" type="ORF">CSUB01_05037</name>
</gene>
<dbReference type="OrthoDB" id="4838872at2759"/>
<evidence type="ECO:0000313" key="3">
    <source>
        <dbReference type="Proteomes" id="UP000027238"/>
    </source>
</evidence>
<dbReference type="EMBL" id="JMSE01001367">
    <property type="protein sequence ID" value="KDN61972.1"/>
    <property type="molecule type" value="Genomic_DNA"/>
</dbReference>
<keyword evidence="1" id="KW-0732">Signal</keyword>
<accession>A0A066WZ31</accession>
<dbReference type="AlphaFoldDB" id="A0A066WZ31"/>
<dbReference type="Proteomes" id="UP000027238">
    <property type="component" value="Unassembled WGS sequence"/>
</dbReference>
<evidence type="ECO:0000256" key="1">
    <source>
        <dbReference type="SAM" id="SignalP"/>
    </source>
</evidence>
<evidence type="ECO:0000313" key="2">
    <source>
        <dbReference type="EMBL" id="KDN61972.1"/>
    </source>
</evidence>
<dbReference type="HOGENOM" id="CLU_201329_0_0_1"/>
<organism evidence="2 3">
    <name type="scientific">Colletotrichum sublineola</name>
    <name type="common">Sorghum anthracnose fungus</name>
    <dbReference type="NCBI Taxonomy" id="1173701"/>
    <lineage>
        <taxon>Eukaryota</taxon>
        <taxon>Fungi</taxon>
        <taxon>Dikarya</taxon>
        <taxon>Ascomycota</taxon>
        <taxon>Pezizomycotina</taxon>
        <taxon>Sordariomycetes</taxon>
        <taxon>Hypocreomycetidae</taxon>
        <taxon>Glomerellales</taxon>
        <taxon>Glomerellaceae</taxon>
        <taxon>Colletotrichum</taxon>
        <taxon>Colletotrichum graminicola species complex</taxon>
    </lineage>
</organism>